<dbReference type="Gene3D" id="3.40.50.11190">
    <property type="match status" value="1"/>
</dbReference>
<dbReference type="InterPro" id="IPR020023">
    <property type="entry name" value="PseG"/>
</dbReference>
<feature type="binding site" evidence="2">
    <location>
        <position position="169"/>
    </location>
    <ligand>
        <name>substrate</name>
    </ligand>
</feature>
<dbReference type="SUPFAM" id="SSF53756">
    <property type="entry name" value="UDP-Glycosyltransferase/glycogen phosphorylase"/>
    <property type="match status" value="1"/>
</dbReference>
<dbReference type="EMBL" id="PYOC01000004">
    <property type="protein sequence ID" value="PSV46816.1"/>
    <property type="molecule type" value="Genomic_DNA"/>
</dbReference>
<dbReference type="Proteomes" id="UP000241803">
    <property type="component" value="Unassembled WGS sequence"/>
</dbReference>
<dbReference type="GO" id="GO:0016787">
    <property type="term" value="F:hydrolase activity"/>
    <property type="evidence" value="ECO:0007669"/>
    <property type="project" value="UniProtKB-KW"/>
</dbReference>
<feature type="active site" description="Proton acceptor" evidence="1">
    <location>
        <position position="17"/>
    </location>
</feature>
<gene>
    <name evidence="3" type="primary">pseG</name>
    <name evidence="3" type="ORF">C9J47_13595</name>
</gene>
<comment type="caution">
    <text evidence="3">The sequence shown here is derived from an EMBL/GenBank/DDBJ whole genome shotgun (WGS) entry which is preliminary data.</text>
</comment>
<dbReference type="NCBIfam" id="TIGR03590">
    <property type="entry name" value="PseG"/>
    <property type="match status" value="1"/>
</dbReference>
<evidence type="ECO:0000313" key="4">
    <source>
        <dbReference type="Proteomes" id="UP000241803"/>
    </source>
</evidence>
<name>A0A2T3L801_9GAMM</name>
<keyword evidence="3" id="KW-0378">Hydrolase</keyword>
<accession>A0A2T3L801</accession>
<proteinExistence type="predicted"/>
<dbReference type="RefSeq" id="WP_107254020.1">
    <property type="nucleotide sequence ID" value="NZ_PYOC01000004.1"/>
</dbReference>
<evidence type="ECO:0000256" key="1">
    <source>
        <dbReference type="PIRSR" id="PIRSR620023-1"/>
    </source>
</evidence>
<evidence type="ECO:0000313" key="3">
    <source>
        <dbReference type="EMBL" id="PSV46816.1"/>
    </source>
</evidence>
<organism evidence="3 4">
    <name type="scientific">Photobacterium indicum</name>
    <dbReference type="NCBI Taxonomy" id="81447"/>
    <lineage>
        <taxon>Bacteria</taxon>
        <taxon>Pseudomonadati</taxon>
        <taxon>Pseudomonadota</taxon>
        <taxon>Gammaproteobacteria</taxon>
        <taxon>Vibrionales</taxon>
        <taxon>Vibrionaceae</taxon>
        <taxon>Photobacterium</taxon>
    </lineage>
</organism>
<evidence type="ECO:0000256" key="2">
    <source>
        <dbReference type="PIRSR" id="PIRSR620023-2"/>
    </source>
</evidence>
<dbReference type="AlphaFoldDB" id="A0A2T3L801"/>
<feature type="binding site" evidence="2">
    <location>
        <position position="268"/>
    </location>
    <ligand>
        <name>substrate</name>
    </ligand>
</feature>
<dbReference type="Gene3D" id="3.40.50.2000">
    <property type="entry name" value="Glycogen Phosphorylase B"/>
    <property type="match status" value="1"/>
</dbReference>
<keyword evidence="4" id="KW-1185">Reference proteome</keyword>
<reference evidence="3 4" key="1">
    <citation type="submission" date="2018-03" db="EMBL/GenBank/DDBJ databases">
        <title>Whole genome sequencing of Histamine producing bacteria.</title>
        <authorList>
            <person name="Butler K."/>
        </authorList>
    </citation>
    <scope>NUCLEOTIDE SEQUENCE [LARGE SCALE GENOMIC DNA]</scope>
    <source>
        <strain evidence="3 4">ATCC 19614</strain>
    </source>
</reference>
<sequence>MNVVIRADASLYIGSGHIMRCLVLAEALKEQGHKVSFASRPQAGDLVQFVRDKGFHVYELVQALEVREPTHSADYLAWLQVPWLNDAQSLLEQCSNVDMLIVDHYGLDHEWEKLIHSAWKCKILIIDDLDREHECDLILDQNLWRNTSERYQDSIKNKVLNGPEYALLRPKFYELRQSKDQPIDQVLVFFGGCDPTSECLKVVKALNQLGPIPFKVKLVTGNSNQDYDQIKSIINDNVCCLFKFIDNFEQELALSKYAIGASGVSNWERLCLRVPTSVVSVADNQRELSEYLSELDIINYLGSGEETTPEIYKQELTRLANEWDDISPEAKVSVDGMGAQRVIEEIRKMFS</sequence>
<protein>
    <submittedName>
        <fullName evidence="3">UDP-2,4-diacetamido-2,4, 6-trideoxy-beta-L-altropyranose hydrolase</fullName>
    </submittedName>
</protein>